<keyword evidence="2" id="KW-1133">Transmembrane helix</keyword>
<keyword evidence="4" id="KW-1185">Reference proteome</keyword>
<dbReference type="PATRIC" id="fig|1415166.3.peg.4178"/>
<accession>W5TI13</accession>
<evidence type="ECO:0000313" key="3">
    <source>
        <dbReference type="EMBL" id="AHH18857.1"/>
    </source>
</evidence>
<feature type="transmembrane region" description="Helical" evidence="2">
    <location>
        <begin position="30"/>
        <end position="55"/>
    </location>
</feature>
<dbReference type="eggNOG" id="ENOG5032DH8">
    <property type="taxonomic scope" value="Bacteria"/>
</dbReference>
<sequence>MSLHRSLLGSRTASAEDVSTPADGSLPPEALATGGLVLTGAGLALIGPLAAALLIRSRGAVGTDAATAPLVLAALAVVLAVAAGVALFVSAWRRSHPRTPLSVTESLPARGPGGGL</sequence>
<feature type="region of interest" description="Disordered" evidence="1">
    <location>
        <begin position="1"/>
        <end position="26"/>
    </location>
</feature>
<evidence type="ECO:0000256" key="2">
    <source>
        <dbReference type="SAM" id="Phobius"/>
    </source>
</evidence>
<proteinExistence type="predicted"/>
<feature type="region of interest" description="Disordered" evidence="1">
    <location>
        <begin position="96"/>
        <end position="116"/>
    </location>
</feature>
<keyword evidence="2" id="KW-0812">Transmembrane</keyword>
<gene>
    <name evidence="3" type="ORF">NONO_c40730</name>
</gene>
<dbReference type="AlphaFoldDB" id="W5TI13"/>
<organism evidence="3 4">
    <name type="scientific">Nocardia nova SH22a</name>
    <dbReference type="NCBI Taxonomy" id="1415166"/>
    <lineage>
        <taxon>Bacteria</taxon>
        <taxon>Bacillati</taxon>
        <taxon>Actinomycetota</taxon>
        <taxon>Actinomycetes</taxon>
        <taxon>Mycobacteriales</taxon>
        <taxon>Nocardiaceae</taxon>
        <taxon>Nocardia</taxon>
    </lineage>
</organism>
<dbReference type="HOGENOM" id="CLU_2094296_0_0_11"/>
<dbReference type="EMBL" id="CP006850">
    <property type="protein sequence ID" value="AHH18857.1"/>
    <property type="molecule type" value="Genomic_DNA"/>
</dbReference>
<evidence type="ECO:0000313" key="4">
    <source>
        <dbReference type="Proteomes" id="UP000019150"/>
    </source>
</evidence>
<evidence type="ECO:0008006" key="5">
    <source>
        <dbReference type="Google" id="ProtNLM"/>
    </source>
</evidence>
<protein>
    <recommendedName>
        <fullName evidence="5">Transmembrane protein</fullName>
    </recommendedName>
</protein>
<name>W5TI13_9NOCA</name>
<dbReference type="RefSeq" id="WP_148306909.1">
    <property type="nucleotide sequence ID" value="NZ_CP006850.1"/>
</dbReference>
<keyword evidence="2" id="KW-0472">Membrane</keyword>
<feature type="transmembrane region" description="Helical" evidence="2">
    <location>
        <begin position="67"/>
        <end position="92"/>
    </location>
</feature>
<reference evidence="3 4" key="1">
    <citation type="journal article" date="2014" name="Appl. Environ. Microbiol.">
        <title>Insights into the Microbial Degradation of Rubber and Gutta-Percha by Analysis of the Complete Genome of Nocardia nova SH22a.</title>
        <authorList>
            <person name="Luo Q."/>
            <person name="Hiessl S."/>
            <person name="Poehlein A."/>
            <person name="Daniel R."/>
            <person name="Steinbuchel A."/>
        </authorList>
    </citation>
    <scope>NUCLEOTIDE SEQUENCE [LARGE SCALE GENOMIC DNA]</scope>
    <source>
        <strain evidence="3">SH22a</strain>
    </source>
</reference>
<evidence type="ECO:0000256" key="1">
    <source>
        <dbReference type="SAM" id="MobiDB-lite"/>
    </source>
</evidence>
<dbReference type="Proteomes" id="UP000019150">
    <property type="component" value="Chromosome"/>
</dbReference>
<dbReference type="STRING" id="1415166.NONO_c40730"/>
<dbReference type="KEGG" id="nno:NONO_c40730"/>